<protein>
    <recommendedName>
        <fullName evidence="4">Prepilin-type N-terminal cleavage/methylation domain-containing protein</fullName>
    </recommendedName>
</protein>
<name>A0A437RCP2_9BURK</name>
<feature type="transmembrane region" description="Helical" evidence="1">
    <location>
        <begin position="20"/>
        <end position="40"/>
    </location>
</feature>
<dbReference type="AlphaFoldDB" id="A0A437RCP2"/>
<keyword evidence="3" id="KW-1185">Reference proteome</keyword>
<evidence type="ECO:0008006" key="4">
    <source>
        <dbReference type="Google" id="ProtNLM"/>
    </source>
</evidence>
<dbReference type="RefSeq" id="WP_128229999.1">
    <property type="nucleotide sequence ID" value="NZ_SACR01000005.1"/>
</dbReference>
<dbReference type="InterPro" id="IPR012902">
    <property type="entry name" value="N_methyl_site"/>
</dbReference>
<evidence type="ECO:0000313" key="3">
    <source>
        <dbReference type="Proteomes" id="UP000285575"/>
    </source>
</evidence>
<dbReference type="PROSITE" id="PS00409">
    <property type="entry name" value="PROKAR_NTER_METHYL"/>
    <property type="match status" value="1"/>
</dbReference>
<keyword evidence="1" id="KW-0472">Membrane</keyword>
<organism evidence="2 3">
    <name type="scientific">Rubrivivax rivuli</name>
    <dbReference type="NCBI Taxonomy" id="1862385"/>
    <lineage>
        <taxon>Bacteria</taxon>
        <taxon>Pseudomonadati</taxon>
        <taxon>Pseudomonadota</taxon>
        <taxon>Betaproteobacteria</taxon>
        <taxon>Burkholderiales</taxon>
        <taxon>Sphaerotilaceae</taxon>
        <taxon>Rubrivivax</taxon>
    </lineage>
</organism>
<dbReference type="OrthoDB" id="8685962at2"/>
<comment type="caution">
    <text evidence="2">The sequence shown here is derived from an EMBL/GenBank/DDBJ whole genome shotgun (WGS) entry which is preliminary data.</text>
</comment>
<accession>A0A437RCP2</accession>
<keyword evidence="1" id="KW-0812">Transmembrane</keyword>
<dbReference type="Proteomes" id="UP000285575">
    <property type="component" value="Unassembled WGS sequence"/>
</dbReference>
<keyword evidence="1" id="KW-1133">Transmembrane helix</keyword>
<proteinExistence type="predicted"/>
<evidence type="ECO:0000256" key="1">
    <source>
        <dbReference type="SAM" id="Phobius"/>
    </source>
</evidence>
<reference evidence="2 3" key="1">
    <citation type="submission" date="2019-01" db="EMBL/GenBank/DDBJ databases">
        <authorList>
            <person name="Chen W.-M."/>
        </authorList>
    </citation>
    <scope>NUCLEOTIDE SEQUENCE [LARGE SCALE GENOMIC DNA]</scope>
    <source>
        <strain evidence="2 3">KYPY4</strain>
    </source>
</reference>
<sequence length="248" mass="26513">MHLTTPRRPPRRLSRGLSLVELMVGVAVSLFVVAAAALLVSTQLTDNRRLLLETQLQQDLRATADIITRELRRSGYWQSAESQVPSQSNSAVSPNGYLALAVDPAASAAVNYRYRRSSGSESFGFKLQDGVIKACQGETAVNCEAAWQDLTDAATVSITDFTISTVREGLRARTANGAAMTLPCPSLCADGTTDCWPRVGVRELTVTITGASRTDPAISRTLTTSVRVRNDAVALSSEAPGNRSCPIS</sequence>
<dbReference type="EMBL" id="SACR01000005">
    <property type="protein sequence ID" value="RVU44454.1"/>
    <property type="molecule type" value="Genomic_DNA"/>
</dbReference>
<evidence type="ECO:0000313" key="2">
    <source>
        <dbReference type="EMBL" id="RVU44454.1"/>
    </source>
</evidence>
<gene>
    <name evidence="2" type="ORF">EOE66_17465</name>
</gene>